<accession>A0A7M5VGB5</accession>
<name>A0A7M5VGB5_9CNID</name>
<feature type="coiled-coil region" evidence="1">
    <location>
        <begin position="77"/>
        <end position="104"/>
    </location>
</feature>
<dbReference type="EnsemblMetazoa" id="CLYHEMT011482.1">
    <property type="protein sequence ID" value="CLYHEMP011482.1"/>
    <property type="gene ID" value="CLYHEMG011482"/>
</dbReference>
<sequence>MNKLRISNNTRQKWSAVALGVFCACLFMTMALSIKFKHHGDMYMDVTLTKSSSKAVTFLDANSNVIVKVDERSSLDTERLRNETSRLQRLLNDVQKNIARMKESRKLFNQTPSKALAKIKTPDSAMVYENQDFLLCGRQTLKLMVLVLTGHEEKDAREKFRNVWSKTIKEASKEKNIEIKWRMVFVIGRDHGETASDVYHINEAIFKRDMVNIHALNTHTMGALYGALHWVHNGCFYENLLVIRPHMVPNMAKMYVMLQDLNRLSHQNYFIRETVQDLTNAYQSTALLISRSALQKALPLMKIHTGSVSPINYDVLLRYVEYFKSKNIRYSNFMSESKCEFQNDYVISVMPHSMCLDLVQYQIMDNANKTLS</sequence>
<evidence type="ECO:0000313" key="2">
    <source>
        <dbReference type="EnsemblMetazoa" id="CLYHEMP011482.1"/>
    </source>
</evidence>
<keyword evidence="1" id="KW-0175">Coiled coil</keyword>
<dbReference type="Proteomes" id="UP000594262">
    <property type="component" value="Unplaced"/>
</dbReference>
<organism evidence="2 3">
    <name type="scientific">Clytia hemisphaerica</name>
    <dbReference type="NCBI Taxonomy" id="252671"/>
    <lineage>
        <taxon>Eukaryota</taxon>
        <taxon>Metazoa</taxon>
        <taxon>Cnidaria</taxon>
        <taxon>Hydrozoa</taxon>
        <taxon>Hydroidolina</taxon>
        <taxon>Leptothecata</taxon>
        <taxon>Obeliida</taxon>
        <taxon>Clytiidae</taxon>
        <taxon>Clytia</taxon>
    </lineage>
</organism>
<reference evidence="2" key="1">
    <citation type="submission" date="2021-01" db="UniProtKB">
        <authorList>
            <consortium name="EnsemblMetazoa"/>
        </authorList>
    </citation>
    <scope>IDENTIFICATION</scope>
</reference>
<protein>
    <submittedName>
        <fullName evidence="2">Uncharacterized protein</fullName>
    </submittedName>
</protein>
<proteinExistence type="predicted"/>
<dbReference type="PROSITE" id="PS51257">
    <property type="entry name" value="PROKAR_LIPOPROTEIN"/>
    <property type="match status" value="1"/>
</dbReference>
<keyword evidence="3" id="KW-1185">Reference proteome</keyword>
<evidence type="ECO:0000313" key="3">
    <source>
        <dbReference type="Proteomes" id="UP000594262"/>
    </source>
</evidence>
<evidence type="ECO:0000256" key="1">
    <source>
        <dbReference type="SAM" id="Coils"/>
    </source>
</evidence>
<dbReference type="AlphaFoldDB" id="A0A7M5VGB5"/>